<comment type="caution">
    <text evidence="2">The sequence shown here is derived from an EMBL/GenBank/DDBJ whole genome shotgun (WGS) entry which is preliminary data.</text>
</comment>
<dbReference type="Pfam" id="PF12412">
    <property type="entry name" value="DUF3667"/>
    <property type="match status" value="1"/>
</dbReference>
<dbReference type="STRING" id="1121485.GCA_000426485_00528"/>
<dbReference type="AlphaFoldDB" id="A0A4Y8L3M9"/>
<protein>
    <submittedName>
        <fullName evidence="2">DUF3667 domain-containing protein</fullName>
    </submittedName>
</protein>
<dbReference type="RefSeq" id="WP_026627797.1">
    <property type="nucleotide sequence ID" value="NZ_JAWZLG010000015.1"/>
</dbReference>
<evidence type="ECO:0000313" key="3">
    <source>
        <dbReference type="Proteomes" id="UP000297861"/>
    </source>
</evidence>
<dbReference type="EMBL" id="SOML01000006">
    <property type="protein sequence ID" value="TFD96102.1"/>
    <property type="molecule type" value="Genomic_DNA"/>
</dbReference>
<proteinExistence type="predicted"/>
<feature type="transmembrane region" description="Helical" evidence="1">
    <location>
        <begin position="190"/>
        <end position="207"/>
    </location>
</feature>
<organism evidence="2 3">
    <name type="scientific">Dysgonomonas capnocytophagoides</name>
    <dbReference type="NCBI Taxonomy" id="45254"/>
    <lineage>
        <taxon>Bacteria</taxon>
        <taxon>Pseudomonadati</taxon>
        <taxon>Bacteroidota</taxon>
        <taxon>Bacteroidia</taxon>
        <taxon>Bacteroidales</taxon>
        <taxon>Dysgonomonadaceae</taxon>
        <taxon>Dysgonomonas</taxon>
    </lineage>
</organism>
<dbReference type="InterPro" id="IPR022134">
    <property type="entry name" value="DUF3667"/>
</dbReference>
<feature type="transmembrane region" description="Helical" evidence="1">
    <location>
        <begin position="286"/>
        <end position="309"/>
    </location>
</feature>
<dbReference type="OrthoDB" id="1315649at2"/>
<keyword evidence="1" id="KW-0472">Membrane</keyword>
<evidence type="ECO:0000256" key="1">
    <source>
        <dbReference type="SAM" id="Phobius"/>
    </source>
</evidence>
<name>A0A4Y8L3M9_9BACT</name>
<keyword evidence="1" id="KW-0812">Transmembrane</keyword>
<accession>A0A4Y8L3M9</accession>
<reference evidence="2 3" key="1">
    <citation type="submission" date="2019-03" db="EMBL/GenBank/DDBJ databases">
        <title>San Antonio Military Medical Center submission to MRSN (WRAIR), pending publication.</title>
        <authorList>
            <person name="Blyth D.M."/>
            <person name="Mccarthy S.L."/>
            <person name="Schall S.E."/>
            <person name="Stam J.A."/>
            <person name="Ong A.C."/>
            <person name="Mcgann P.T."/>
        </authorList>
    </citation>
    <scope>NUCLEOTIDE SEQUENCE [LARGE SCALE GENOMIC DNA]</scope>
    <source>
        <strain evidence="2 3">MRSN571793</strain>
    </source>
</reference>
<dbReference type="Proteomes" id="UP000297861">
    <property type="component" value="Unassembled WGS sequence"/>
</dbReference>
<keyword evidence="1" id="KW-1133">Transmembrane helix</keyword>
<evidence type="ECO:0000313" key="2">
    <source>
        <dbReference type="EMBL" id="TFD96102.1"/>
    </source>
</evidence>
<gene>
    <name evidence="2" type="ORF">E2605_10950</name>
</gene>
<sequence>MSHQKVREDNTCQNCGKYVQNRYCPHCGQENIEVRYSFPGLIHHFAADLFHYDSSIWLTARYLLTSPGKLAKEYISGKRKTYVDPIKLYIFISFITFFSLGIFSHYQIANISGNTDAVKLTVSGTDKQTGKPLSVTVNSTEQLDSLTNTQNVAFKEHYSTKYLLKAVNNISNEHKREQFKEFATHNLPKVLFVYMPIFAFWLWVFHYKQRKYYSDSGIFTLYFFSFILLLSTINIILNYILEKTGIEPYVDTYLMLFNIIYVIWYFFKAHLYFFEEKKSVSVLKSIMISIIGVILISIILLLYILYALVAI</sequence>
<feature type="transmembrane region" description="Helical" evidence="1">
    <location>
        <begin position="88"/>
        <end position="108"/>
    </location>
</feature>
<keyword evidence="3" id="KW-1185">Reference proteome</keyword>
<feature type="transmembrane region" description="Helical" evidence="1">
    <location>
        <begin position="219"/>
        <end position="241"/>
    </location>
</feature>
<feature type="transmembrane region" description="Helical" evidence="1">
    <location>
        <begin position="253"/>
        <end position="274"/>
    </location>
</feature>